<keyword evidence="1" id="KW-0812">Transmembrane</keyword>
<protein>
    <submittedName>
        <fullName evidence="2">Uncharacterized protein</fullName>
    </submittedName>
</protein>
<reference evidence="3" key="1">
    <citation type="submission" date="2016-10" db="EMBL/GenBank/DDBJ databases">
        <authorList>
            <person name="Varghese N."/>
            <person name="Submissions S."/>
        </authorList>
    </citation>
    <scope>NUCLEOTIDE SEQUENCE [LARGE SCALE GENOMIC DNA]</scope>
    <source>
        <strain evidence="3">DSM 25751</strain>
    </source>
</reference>
<dbReference type="EMBL" id="FNYW01000027">
    <property type="protein sequence ID" value="SEI86783.1"/>
    <property type="molecule type" value="Genomic_DNA"/>
</dbReference>
<accession>A0A1H6U3B0</accession>
<proteinExistence type="predicted"/>
<evidence type="ECO:0000256" key="1">
    <source>
        <dbReference type="SAM" id="Phobius"/>
    </source>
</evidence>
<gene>
    <name evidence="2" type="ORF">SAMN04488113_12712</name>
</gene>
<dbReference type="STRING" id="1130080.SAMN04488113_12712"/>
<sequence length="60" mass="6835">MHKKELISVYFLALSSLVMLIITYLTGGIGWGLAVSLPLFLILIGFQDEFSRIFNKFIKK</sequence>
<evidence type="ECO:0000313" key="2">
    <source>
        <dbReference type="EMBL" id="SEI86783.1"/>
    </source>
</evidence>
<name>A0A1H6U3B0_9LACT</name>
<feature type="transmembrane region" description="Helical" evidence="1">
    <location>
        <begin position="31"/>
        <end position="50"/>
    </location>
</feature>
<keyword evidence="3" id="KW-1185">Reference proteome</keyword>
<keyword evidence="1" id="KW-0472">Membrane</keyword>
<dbReference type="Proteomes" id="UP000198564">
    <property type="component" value="Unassembled WGS sequence"/>
</dbReference>
<dbReference type="AlphaFoldDB" id="A0A1H6U3B0"/>
<evidence type="ECO:0000313" key="3">
    <source>
        <dbReference type="Proteomes" id="UP000198564"/>
    </source>
</evidence>
<keyword evidence="1" id="KW-1133">Transmembrane helix</keyword>
<organism evidence="2 3">
    <name type="scientific">Alkalibacterium gilvum</name>
    <dbReference type="NCBI Taxonomy" id="1130080"/>
    <lineage>
        <taxon>Bacteria</taxon>
        <taxon>Bacillati</taxon>
        <taxon>Bacillota</taxon>
        <taxon>Bacilli</taxon>
        <taxon>Lactobacillales</taxon>
        <taxon>Carnobacteriaceae</taxon>
        <taxon>Alkalibacterium</taxon>
    </lineage>
</organism>
<feature type="transmembrane region" description="Helical" evidence="1">
    <location>
        <begin position="7"/>
        <end position="25"/>
    </location>
</feature>